<proteinExistence type="predicted"/>
<feature type="compositionally biased region" description="Low complexity" evidence="1">
    <location>
        <begin position="105"/>
        <end position="126"/>
    </location>
</feature>
<comment type="caution">
    <text evidence="2">The sequence shown here is derived from an EMBL/GenBank/DDBJ whole genome shotgun (WGS) entry which is preliminary data.</text>
</comment>
<evidence type="ECO:0000256" key="1">
    <source>
        <dbReference type="SAM" id="MobiDB-lite"/>
    </source>
</evidence>
<sequence length="375" mass="40899">METSEGLCDASAPSDLHTATLEAFYSRVIQRVCSSYREKSELVSDEDIERLRQKWLEKLSLYTGKHSQSASITENCDNEVSAVESIESSTHSDFEDCADEEDRLSIPSSSSSSSSQSSPLSSPRPSFIGSEAASEQVMGRPSGQLPSAATSTASSIFSKMLGAKRKLHQLDGSVSDDDDAVEWQDDDVQELQTLETQTAPLAALMSETLVEEDHADSDTEDGMAQAIEEEKEQELSPIPSSATSLLASAQDFSPVSGLSGINLPLQLAAQYSKFMHRGKRRGYLGQLHAIVLTWPSSVGASGSVLPGDMVWCCPDSERGFLEEGELVKVVALGDTLHELKIEHSNGTEATVQWSRVRRLKEFLIRKGTVRFRSEQ</sequence>
<dbReference type="AlphaFoldDB" id="A0A833W3Q4"/>
<dbReference type="EMBL" id="WSZM01000167">
    <property type="protein sequence ID" value="KAF4039735.1"/>
    <property type="molecule type" value="Genomic_DNA"/>
</dbReference>
<evidence type="ECO:0000313" key="2">
    <source>
        <dbReference type="EMBL" id="KAF4027472.1"/>
    </source>
</evidence>
<evidence type="ECO:0000313" key="3">
    <source>
        <dbReference type="EMBL" id="KAF4039735.1"/>
    </source>
</evidence>
<organism evidence="2 4">
    <name type="scientific">Phytophthora infestans</name>
    <name type="common">Potato late blight agent</name>
    <name type="synonym">Botrytis infestans</name>
    <dbReference type="NCBI Taxonomy" id="4787"/>
    <lineage>
        <taxon>Eukaryota</taxon>
        <taxon>Sar</taxon>
        <taxon>Stramenopiles</taxon>
        <taxon>Oomycota</taxon>
        <taxon>Peronosporomycetes</taxon>
        <taxon>Peronosporales</taxon>
        <taxon>Peronosporaceae</taxon>
        <taxon>Phytophthora</taxon>
    </lineage>
</organism>
<dbReference type="EMBL" id="WSZM01001440">
    <property type="protein sequence ID" value="KAF4027472.1"/>
    <property type="molecule type" value="Genomic_DNA"/>
</dbReference>
<feature type="region of interest" description="Disordered" evidence="1">
    <location>
        <begin position="87"/>
        <end position="150"/>
    </location>
</feature>
<name>A0A833W3Q4_PHYIN</name>
<evidence type="ECO:0000313" key="4">
    <source>
        <dbReference type="Proteomes" id="UP000602510"/>
    </source>
</evidence>
<accession>A0A833W3Q4</accession>
<reference evidence="2" key="1">
    <citation type="submission" date="2020-04" db="EMBL/GenBank/DDBJ databases">
        <title>Hybrid Assembly of Korean Phytophthora infestans isolates.</title>
        <authorList>
            <person name="Prokchorchik M."/>
            <person name="Lee Y."/>
            <person name="Seo J."/>
            <person name="Cho J.-H."/>
            <person name="Park Y.-E."/>
            <person name="Jang D.-C."/>
            <person name="Im J.-S."/>
            <person name="Choi J.-G."/>
            <person name="Park H.-J."/>
            <person name="Lee G.-B."/>
            <person name="Lee Y.-G."/>
            <person name="Hong S.-Y."/>
            <person name="Cho K."/>
            <person name="Sohn K.H."/>
        </authorList>
    </citation>
    <scope>NUCLEOTIDE SEQUENCE</scope>
    <source>
        <strain evidence="2">KR_1_A1</strain>
    </source>
</reference>
<dbReference type="Proteomes" id="UP000602510">
    <property type="component" value="Unassembled WGS sequence"/>
</dbReference>
<gene>
    <name evidence="3" type="ORF">GN244_ATG08123</name>
    <name evidence="2" type="ORF">GN244_ATG20916</name>
</gene>
<keyword evidence="4" id="KW-1185">Reference proteome</keyword>
<protein>
    <submittedName>
        <fullName evidence="2">Uncharacterized protein</fullName>
    </submittedName>
</protein>